<evidence type="ECO:0000313" key="1">
    <source>
        <dbReference type="EMBL" id="CAH0048220.1"/>
    </source>
</evidence>
<dbReference type="OrthoDB" id="10351811at2759"/>
<reference evidence="2" key="1">
    <citation type="submission" date="2019-06" db="EMBL/GenBank/DDBJ databases">
        <authorList>
            <person name="Broberg M."/>
        </authorList>
    </citation>
    <scope>NUCLEOTIDE SEQUENCE [LARGE SCALE GENOMIC DNA]</scope>
</reference>
<dbReference type="EMBL" id="CABFOC020000035">
    <property type="protein sequence ID" value="CAH0048220.1"/>
    <property type="molecule type" value="Genomic_DNA"/>
</dbReference>
<evidence type="ECO:0000313" key="2">
    <source>
        <dbReference type="Proteomes" id="UP000775872"/>
    </source>
</evidence>
<protein>
    <submittedName>
        <fullName evidence="1">Uncharacterized protein</fullName>
    </submittedName>
</protein>
<name>A0A9P0EHS9_9HYPO</name>
<organism evidence="1 2">
    <name type="scientific">Clonostachys solani</name>
    <dbReference type="NCBI Taxonomy" id="160281"/>
    <lineage>
        <taxon>Eukaryota</taxon>
        <taxon>Fungi</taxon>
        <taxon>Dikarya</taxon>
        <taxon>Ascomycota</taxon>
        <taxon>Pezizomycotina</taxon>
        <taxon>Sordariomycetes</taxon>
        <taxon>Hypocreomycetidae</taxon>
        <taxon>Hypocreales</taxon>
        <taxon>Bionectriaceae</taxon>
        <taxon>Clonostachys</taxon>
    </lineage>
</organism>
<comment type="caution">
    <text evidence="1">The sequence shown here is derived from an EMBL/GenBank/DDBJ whole genome shotgun (WGS) entry which is preliminary data.</text>
</comment>
<proteinExistence type="predicted"/>
<dbReference type="Proteomes" id="UP000775872">
    <property type="component" value="Unassembled WGS sequence"/>
</dbReference>
<gene>
    <name evidence="1" type="ORF">CSOL1703_00000163</name>
</gene>
<keyword evidence="2" id="KW-1185">Reference proteome</keyword>
<dbReference type="AlphaFoldDB" id="A0A9P0EHS9"/>
<sequence>MSLPTLDGEYDKNWIGSCTLFSGPSDESWEQRQRDRHAVTGRVVTLTKLNVLVLDPECPDSSGLGPAWPVALPAMIADDNPPTFLALLCSM</sequence>
<accession>A0A9P0EHS9</accession>
<reference evidence="1 2" key="2">
    <citation type="submission" date="2021-10" db="EMBL/GenBank/DDBJ databases">
        <authorList>
            <person name="Piombo E."/>
        </authorList>
    </citation>
    <scope>NUCLEOTIDE SEQUENCE [LARGE SCALE GENOMIC DNA]</scope>
</reference>